<reference evidence="1 2" key="1">
    <citation type="journal article" date="2019" name="Int. J. Syst. Evol. Microbiol.">
        <title>The Global Catalogue of Microorganisms (GCM) 10K type strain sequencing project: providing services to taxonomists for standard genome sequencing and annotation.</title>
        <authorList>
            <consortium name="The Broad Institute Genomics Platform"/>
            <consortium name="The Broad Institute Genome Sequencing Center for Infectious Disease"/>
            <person name="Wu L."/>
            <person name="Ma J."/>
        </authorList>
    </citation>
    <scope>NUCLEOTIDE SEQUENCE [LARGE SCALE GENOMIC DNA]</scope>
    <source>
        <strain evidence="1 2">JCM 6305</strain>
    </source>
</reference>
<evidence type="ECO:0000313" key="2">
    <source>
        <dbReference type="Proteomes" id="UP001501638"/>
    </source>
</evidence>
<protein>
    <recommendedName>
        <fullName evidence="3">Minor tail protein</fullName>
    </recommendedName>
</protein>
<evidence type="ECO:0008006" key="3">
    <source>
        <dbReference type="Google" id="ProtNLM"/>
    </source>
</evidence>
<dbReference type="EMBL" id="BAAASZ010000031">
    <property type="protein sequence ID" value="GAA2456938.1"/>
    <property type="molecule type" value="Genomic_DNA"/>
</dbReference>
<proteinExistence type="predicted"/>
<sequence>MTTPTPPATPETALARRWRLEVNTGTTETPTWELCPGITDFTFTAPPTLQASGEYENGGWGSNTKTAQTWQVTVTFNRKRTADATAYSPVHEHIRAAAFGWGGTSKVHIRWYDRDGLPEAYEGHAVVTWAPAGGDYTALGSVVATMDGDGPLELITNPAAPEVTP</sequence>
<gene>
    <name evidence="1" type="ORF">GCM10010405_46220</name>
</gene>
<dbReference type="RefSeq" id="WP_344326648.1">
    <property type="nucleotide sequence ID" value="NZ_BAAASZ010000031.1"/>
</dbReference>
<organism evidence="1 2">
    <name type="scientific">Streptomyces macrosporus</name>
    <dbReference type="NCBI Taxonomy" id="44032"/>
    <lineage>
        <taxon>Bacteria</taxon>
        <taxon>Bacillati</taxon>
        <taxon>Actinomycetota</taxon>
        <taxon>Actinomycetes</taxon>
        <taxon>Kitasatosporales</taxon>
        <taxon>Streptomycetaceae</taxon>
        <taxon>Streptomyces</taxon>
    </lineage>
</organism>
<keyword evidence="2" id="KW-1185">Reference proteome</keyword>
<name>A0ABN3KDR0_9ACTN</name>
<dbReference type="NCBIfam" id="NF047353">
    <property type="entry name" value="tube_lmo2291"/>
    <property type="match status" value="1"/>
</dbReference>
<evidence type="ECO:0000313" key="1">
    <source>
        <dbReference type="EMBL" id="GAA2456938.1"/>
    </source>
</evidence>
<dbReference type="Proteomes" id="UP001501638">
    <property type="component" value="Unassembled WGS sequence"/>
</dbReference>
<comment type="caution">
    <text evidence="1">The sequence shown here is derived from an EMBL/GenBank/DDBJ whole genome shotgun (WGS) entry which is preliminary data.</text>
</comment>
<accession>A0ABN3KDR0</accession>